<name>A0AAD6LAS7_9ROSI</name>
<evidence type="ECO:0000256" key="1">
    <source>
        <dbReference type="SAM" id="Phobius"/>
    </source>
</evidence>
<accession>A0AAD6LAS7</accession>
<organism evidence="2 3">
    <name type="scientific">Populus alba x Populus x berolinensis</name>
    <dbReference type="NCBI Taxonomy" id="444605"/>
    <lineage>
        <taxon>Eukaryota</taxon>
        <taxon>Viridiplantae</taxon>
        <taxon>Streptophyta</taxon>
        <taxon>Embryophyta</taxon>
        <taxon>Tracheophyta</taxon>
        <taxon>Spermatophyta</taxon>
        <taxon>Magnoliopsida</taxon>
        <taxon>eudicotyledons</taxon>
        <taxon>Gunneridae</taxon>
        <taxon>Pentapetalae</taxon>
        <taxon>rosids</taxon>
        <taxon>fabids</taxon>
        <taxon>Malpighiales</taxon>
        <taxon>Salicaceae</taxon>
        <taxon>Saliceae</taxon>
        <taxon>Populus</taxon>
    </lineage>
</organism>
<proteinExistence type="predicted"/>
<keyword evidence="1" id="KW-1133">Transmembrane helix</keyword>
<gene>
    <name evidence="2" type="ORF">NC653_039248</name>
</gene>
<dbReference type="AlphaFoldDB" id="A0AAD6LAS7"/>
<protein>
    <submittedName>
        <fullName evidence="2">Uncharacterized protein</fullName>
    </submittedName>
</protein>
<evidence type="ECO:0000313" key="3">
    <source>
        <dbReference type="Proteomes" id="UP001164929"/>
    </source>
</evidence>
<keyword evidence="1" id="KW-0812">Transmembrane</keyword>
<dbReference type="EMBL" id="JAQIZT010000018">
    <property type="protein sequence ID" value="KAJ6957255.1"/>
    <property type="molecule type" value="Genomic_DNA"/>
</dbReference>
<evidence type="ECO:0000313" key="2">
    <source>
        <dbReference type="EMBL" id="KAJ6957255.1"/>
    </source>
</evidence>
<dbReference type="Proteomes" id="UP001164929">
    <property type="component" value="Chromosome 18"/>
</dbReference>
<reference evidence="2 3" key="1">
    <citation type="journal article" date="2023" name="Mol. Ecol. Resour.">
        <title>Chromosome-level genome assembly of a triploid poplar Populus alba 'Berolinensis'.</title>
        <authorList>
            <person name="Chen S."/>
            <person name="Yu Y."/>
            <person name="Wang X."/>
            <person name="Wang S."/>
            <person name="Zhang T."/>
            <person name="Zhou Y."/>
            <person name="He R."/>
            <person name="Meng N."/>
            <person name="Wang Y."/>
            <person name="Liu W."/>
            <person name="Liu Z."/>
            <person name="Liu J."/>
            <person name="Guo Q."/>
            <person name="Huang H."/>
            <person name="Sederoff R.R."/>
            <person name="Wang G."/>
            <person name="Qu G."/>
            <person name="Chen S."/>
        </authorList>
    </citation>
    <scope>NUCLEOTIDE SEQUENCE [LARGE SCALE GENOMIC DNA]</scope>
    <source>
        <strain evidence="2">SC-2020</strain>
    </source>
</reference>
<keyword evidence="3" id="KW-1185">Reference proteome</keyword>
<feature type="transmembrane region" description="Helical" evidence="1">
    <location>
        <begin position="83"/>
        <end position="101"/>
    </location>
</feature>
<comment type="caution">
    <text evidence="2">The sequence shown here is derived from an EMBL/GenBank/DDBJ whole genome shotgun (WGS) entry which is preliminary data.</text>
</comment>
<keyword evidence="1" id="KW-0472">Membrane</keyword>
<sequence>MQWLMNKDRKTRNVLGLNSNSISSLSKPKKKTMQRKKLHKEGIFPCFGMRETVWASDYEKIFPHDAQNMFFPKERSKQERENTIFFLLLSIPSLSFLPYSAPIHGKSKVCISRNFSMTRHSRKTQNM</sequence>